<evidence type="ECO:0000313" key="2">
    <source>
        <dbReference type="EMBL" id="VFA86330.1"/>
    </source>
</evidence>
<organism evidence="2">
    <name type="scientific">Nocardia farcinica</name>
    <dbReference type="NCBI Taxonomy" id="37329"/>
    <lineage>
        <taxon>Bacteria</taxon>
        <taxon>Bacillati</taxon>
        <taxon>Actinomycetota</taxon>
        <taxon>Actinomycetes</taxon>
        <taxon>Mycobacteriales</taxon>
        <taxon>Nocardiaceae</taxon>
        <taxon>Nocardia</taxon>
    </lineage>
</organism>
<name>A0A449GKS4_NOCFR</name>
<evidence type="ECO:0000256" key="1">
    <source>
        <dbReference type="SAM" id="MobiDB-lite"/>
    </source>
</evidence>
<protein>
    <submittedName>
        <fullName evidence="2">Uncharacterized protein</fullName>
    </submittedName>
</protein>
<dbReference type="AlphaFoldDB" id="A0A449GKS4"/>
<accession>A0A449GKS4</accession>
<proteinExistence type="predicted"/>
<feature type="region of interest" description="Disordered" evidence="1">
    <location>
        <begin position="72"/>
        <end position="95"/>
    </location>
</feature>
<gene>
    <name evidence="2" type="ORF">NCTC1935_04184</name>
</gene>
<sequence>MRSYALALTHGNPAVPGSVADRAGVAVPSPEIAVVEKRAIVTAPVADAMPEPIGASVVLARHEPVVVSAEPAVPDSTRVQTPSPVVGAVRTGTTS</sequence>
<reference evidence="2" key="1">
    <citation type="submission" date="2019-02" db="EMBL/GenBank/DDBJ databases">
        <authorList>
            <consortium name="Pathogen Informatics"/>
        </authorList>
    </citation>
    <scope>NUCLEOTIDE SEQUENCE</scope>
    <source>
        <strain evidence="2">3012STDY6733949</strain>
    </source>
</reference>
<dbReference type="EMBL" id="CAACYE010000005">
    <property type="protein sequence ID" value="VFA86330.1"/>
    <property type="molecule type" value="Genomic_DNA"/>
</dbReference>